<feature type="domain" description="AMP-dependent synthetase/ligase" evidence="1">
    <location>
        <begin position="38"/>
        <end position="366"/>
    </location>
</feature>
<dbReference type="InterPro" id="IPR000873">
    <property type="entry name" value="AMP-dep_synth/lig_dom"/>
</dbReference>
<accession>A0ABV9B676</accession>
<dbReference type="Pfam" id="PF00501">
    <property type="entry name" value="AMP-binding"/>
    <property type="match status" value="1"/>
</dbReference>
<evidence type="ECO:0000259" key="1">
    <source>
        <dbReference type="Pfam" id="PF00501"/>
    </source>
</evidence>
<evidence type="ECO:0000313" key="4">
    <source>
        <dbReference type="Proteomes" id="UP001595839"/>
    </source>
</evidence>
<comment type="caution">
    <text evidence="3">The sequence shown here is derived from an EMBL/GenBank/DDBJ whole genome shotgun (WGS) entry which is preliminary data.</text>
</comment>
<dbReference type="InterPro" id="IPR025110">
    <property type="entry name" value="AMP-bd_C"/>
</dbReference>
<dbReference type="Pfam" id="PF13193">
    <property type="entry name" value="AMP-binding_C"/>
    <property type="match status" value="1"/>
</dbReference>
<keyword evidence="4" id="KW-1185">Reference proteome</keyword>
<gene>
    <name evidence="3" type="ORF">ACFPIH_46505</name>
</gene>
<dbReference type="InterPro" id="IPR042099">
    <property type="entry name" value="ANL_N_sf"/>
</dbReference>
<dbReference type="Gene3D" id="3.40.50.12780">
    <property type="entry name" value="N-terminal domain of ligase-like"/>
    <property type="match status" value="1"/>
</dbReference>
<sequence>MTDVTTAGPADWTPDIPVEPLDAPGHILDLLEPLRGPDIAVVDADGALTYDGLGERSAAIAAALRAAGTRPGDPVVVHTRLSRWAIAAMLGVLRAGARYVPIDAAFPIERQRYMATASGARLAVTEPGLPVTLDRLQTIPADTAGAIESSAQSPQVVHGPLAYTCFTSGSTGTPKGVTVSAAALAASTAARLAYYPEPVTAFLLCSSISFDSSVAGIYWTLACHGRIVIPSDRPADLAAIGRAARHHRASHLLMLPSLYSIALGGGAERFATLSAAIVAGEACPPELVRQHYAALPGTRLYNEYGPTECTVWSTVHACSPDDADLADVPIGRPVPGTLLYVRDTDGRPVPAGGTGELCIGGPGLAESVPGPYRTGDQVSVTADGELRFHGRTDHQLKLGGVRIERTEVEQALRAHRDVSAAAVGLGRAGGRKRLVGFVIPAGTTVDSRTIRAHLVERLPAVAVPSRIEPLSGFPSLPNGKLDRDALDRLAEAVLAEKP</sequence>
<organism evidence="3 4">
    <name type="scientific">Streptomyces vulcanius</name>
    <dbReference type="NCBI Taxonomy" id="1441876"/>
    <lineage>
        <taxon>Bacteria</taxon>
        <taxon>Bacillati</taxon>
        <taxon>Actinomycetota</taxon>
        <taxon>Actinomycetes</taxon>
        <taxon>Kitasatosporales</taxon>
        <taxon>Streptomycetaceae</taxon>
        <taxon>Streptomyces</taxon>
    </lineage>
</organism>
<dbReference type="CDD" id="cd05930">
    <property type="entry name" value="A_NRPS"/>
    <property type="match status" value="1"/>
</dbReference>
<evidence type="ECO:0000313" key="3">
    <source>
        <dbReference type="EMBL" id="MFC4506821.1"/>
    </source>
</evidence>
<dbReference type="PANTHER" id="PTHR45527:SF1">
    <property type="entry name" value="FATTY ACID SYNTHASE"/>
    <property type="match status" value="1"/>
</dbReference>
<dbReference type="EMBL" id="JBHSFK010000047">
    <property type="protein sequence ID" value="MFC4506821.1"/>
    <property type="molecule type" value="Genomic_DNA"/>
</dbReference>
<dbReference type="Proteomes" id="UP001595839">
    <property type="component" value="Unassembled WGS sequence"/>
</dbReference>
<proteinExistence type="predicted"/>
<dbReference type="InterPro" id="IPR045851">
    <property type="entry name" value="AMP-bd_C_sf"/>
</dbReference>
<protein>
    <submittedName>
        <fullName evidence="3">Amino acid adenylation domain-containing protein</fullName>
    </submittedName>
</protein>
<name>A0ABV9B676_9ACTN</name>
<evidence type="ECO:0000259" key="2">
    <source>
        <dbReference type="Pfam" id="PF13193"/>
    </source>
</evidence>
<dbReference type="PANTHER" id="PTHR45527">
    <property type="entry name" value="NONRIBOSOMAL PEPTIDE SYNTHETASE"/>
    <property type="match status" value="1"/>
</dbReference>
<dbReference type="RefSeq" id="WP_381170552.1">
    <property type="nucleotide sequence ID" value="NZ_JBHSFK010000047.1"/>
</dbReference>
<dbReference type="SUPFAM" id="SSF56801">
    <property type="entry name" value="Acetyl-CoA synthetase-like"/>
    <property type="match status" value="1"/>
</dbReference>
<feature type="domain" description="AMP-binding enzyme C-terminal" evidence="2">
    <location>
        <begin position="407"/>
        <end position="480"/>
    </location>
</feature>
<reference evidence="4" key="1">
    <citation type="journal article" date="2019" name="Int. J. Syst. Evol. Microbiol.">
        <title>The Global Catalogue of Microorganisms (GCM) 10K type strain sequencing project: providing services to taxonomists for standard genome sequencing and annotation.</title>
        <authorList>
            <consortium name="The Broad Institute Genomics Platform"/>
            <consortium name="The Broad Institute Genome Sequencing Center for Infectious Disease"/>
            <person name="Wu L."/>
            <person name="Ma J."/>
        </authorList>
    </citation>
    <scope>NUCLEOTIDE SEQUENCE [LARGE SCALE GENOMIC DNA]</scope>
    <source>
        <strain evidence="4">CGMCC 4.7177</strain>
    </source>
</reference>
<dbReference type="Gene3D" id="3.30.300.30">
    <property type="match status" value="1"/>
</dbReference>